<keyword evidence="6" id="KW-0256">Endoplasmic reticulum</keyword>
<evidence type="ECO:0000256" key="10">
    <source>
        <dbReference type="ARBA" id="ARBA00023004"/>
    </source>
</evidence>
<evidence type="ECO:0000256" key="6">
    <source>
        <dbReference type="ARBA" id="ARBA00022824"/>
    </source>
</evidence>
<dbReference type="Gene3D" id="2.60.120.620">
    <property type="entry name" value="q2cbj1_9rhob like domain"/>
    <property type="match status" value="1"/>
</dbReference>
<evidence type="ECO:0000256" key="11">
    <source>
        <dbReference type="ARBA" id="ARBA00023180"/>
    </source>
</evidence>
<dbReference type="SUPFAM" id="SSF53448">
    <property type="entry name" value="Nucleotide-diphospho-sugar transferases"/>
    <property type="match status" value="1"/>
</dbReference>
<keyword evidence="16" id="KW-1185">Reference proteome</keyword>
<evidence type="ECO:0000256" key="2">
    <source>
        <dbReference type="ARBA" id="ARBA00004240"/>
    </source>
</evidence>
<evidence type="ECO:0000256" key="1">
    <source>
        <dbReference type="ARBA" id="ARBA00001961"/>
    </source>
</evidence>
<evidence type="ECO:0000256" key="5">
    <source>
        <dbReference type="ARBA" id="ARBA00022729"/>
    </source>
</evidence>
<dbReference type="InterPro" id="IPR005123">
    <property type="entry name" value="Oxoglu/Fe-dep_dioxygenase_dom"/>
</dbReference>
<evidence type="ECO:0000313" key="15">
    <source>
        <dbReference type="EMBL" id="CAH3035943.1"/>
    </source>
</evidence>
<protein>
    <recommendedName>
        <fullName evidence="3">procollagen-lysine 5-dioxygenase</fullName>
        <ecNumber evidence="3">1.14.11.4</ecNumber>
    </recommendedName>
</protein>
<dbReference type="Pfam" id="PF03171">
    <property type="entry name" value="2OG-FeII_Oxy"/>
    <property type="match status" value="1"/>
</dbReference>
<dbReference type="InterPro" id="IPR044861">
    <property type="entry name" value="IPNS-like_FE2OG_OXY"/>
</dbReference>
<evidence type="ECO:0000256" key="12">
    <source>
        <dbReference type="ARBA" id="ARBA00047930"/>
    </source>
</evidence>
<keyword evidence="5 13" id="KW-0732">Signal</keyword>
<dbReference type="GO" id="GO:0031418">
    <property type="term" value="F:L-ascorbic acid binding"/>
    <property type="evidence" value="ECO:0007669"/>
    <property type="project" value="UniProtKB-KW"/>
</dbReference>
<keyword evidence="10" id="KW-0408">Iron</keyword>
<evidence type="ECO:0000259" key="14">
    <source>
        <dbReference type="PROSITE" id="PS51471"/>
    </source>
</evidence>
<dbReference type="EMBL" id="CALNXJ010000003">
    <property type="protein sequence ID" value="CAH3035943.1"/>
    <property type="molecule type" value="Genomic_DNA"/>
</dbReference>
<evidence type="ECO:0000256" key="8">
    <source>
        <dbReference type="ARBA" id="ARBA00022964"/>
    </source>
</evidence>
<dbReference type="EC" id="1.14.11.4" evidence="3"/>
<feature type="domain" description="Fe2OG dioxygenase" evidence="14">
    <location>
        <begin position="679"/>
        <end position="772"/>
    </location>
</feature>
<evidence type="ECO:0000256" key="13">
    <source>
        <dbReference type="SAM" id="SignalP"/>
    </source>
</evidence>
<dbReference type="PROSITE" id="PS51471">
    <property type="entry name" value="FE2OG_OXY"/>
    <property type="match status" value="1"/>
</dbReference>
<evidence type="ECO:0000313" key="16">
    <source>
        <dbReference type="Proteomes" id="UP001159428"/>
    </source>
</evidence>
<sequence length="772" mass="90251">MGSLRCVNCLLFFVSTVLLADVHSVEQGKIFLSWGLQFHAILLLMERSDTEICFWFLTGTDELRLLAITVATDETDGYKRFMRSAKVNNIDVKVLGMGEEWRGGDVKNYPGGGHKINILKKETELYKNDSNLVLMFVDSYDVILLAKPEEFLKKFLDFKANMVFSAEGFCWPDRWLKDQYPEVIHGKKYLCSGGFIGYAPIFHQVVTDHVIEDVEDDQLYYTKIFLDKQKRDQLKLRLDNKAEIFMNLNGAEEEVEIKFSDDKAWLVNKEYGTEPLVAHGNGPSKLFLNYLDNYLPDKWNFKDECTACSEDRISLDSLKEEEYPKILMGFFVEKPTPFIPEFLNRMMQLEYPKKHIDLFIHNTVPYHKSQIGEWLTDKIKKQFNSITVLQPEDKVTEYQARNHAIEMCEEKKCDYLFTVDGSVVLTNKNTLKILIEQNRPVLAPIISRHGKLWSNFWGALGSDGFYARSRDYLAIVQRQRKGVWNSVFISSVFLIKKEVLKKIHGSFGPSQLDPDMAMSKFLRDNGIFMYATNLHEFGRLLETENYRTDHLHNDLWELFDNKLDWEEKYIHPNYSQNSNLSIAIEEPCPDVYWFPLVSDTFAKHLIEEMEYFGEWSGGKHEDKRLSGGYENVPTDDIHMNQARISHYYFTIGYERHWLHFLKEYIVPVNGRLYPGYHSEARSIMNFVVKYDPNRQYYLRPHHDASTYTINIALTRPGKDHGGGGCRFLRYNCQVTDTRRGWSFMHPGRLTHYHEGLPVTWGKRYIMISFIDP</sequence>
<keyword evidence="9" id="KW-0560">Oxidoreductase</keyword>
<evidence type="ECO:0000256" key="9">
    <source>
        <dbReference type="ARBA" id="ARBA00023002"/>
    </source>
</evidence>
<feature type="signal peptide" evidence="13">
    <location>
        <begin position="1"/>
        <end position="24"/>
    </location>
</feature>
<gene>
    <name evidence="15" type="ORF">PMEA_00016566</name>
</gene>
<organism evidence="15 16">
    <name type="scientific">Pocillopora meandrina</name>
    <dbReference type="NCBI Taxonomy" id="46732"/>
    <lineage>
        <taxon>Eukaryota</taxon>
        <taxon>Metazoa</taxon>
        <taxon>Cnidaria</taxon>
        <taxon>Anthozoa</taxon>
        <taxon>Hexacorallia</taxon>
        <taxon>Scleractinia</taxon>
        <taxon>Astrocoeniina</taxon>
        <taxon>Pocilloporidae</taxon>
        <taxon>Pocillopora</taxon>
    </lineage>
</organism>
<dbReference type="GO" id="GO:0008475">
    <property type="term" value="F:procollagen-lysine 5-dioxygenase activity"/>
    <property type="evidence" value="ECO:0007669"/>
    <property type="project" value="UniProtKB-EC"/>
</dbReference>
<comment type="subcellular location">
    <subcellularLocation>
        <location evidence="2">Endoplasmic reticulum</location>
    </subcellularLocation>
</comment>
<dbReference type="GO" id="GO:0005506">
    <property type="term" value="F:iron ion binding"/>
    <property type="evidence" value="ECO:0007669"/>
    <property type="project" value="InterPro"/>
</dbReference>
<dbReference type="PANTHER" id="PTHR10730">
    <property type="entry name" value="PROCOLLAGEN-LYSINE,2-OXOGLUTARATE 5-DIOXYGENASE/GLYCOSYLTRANSFERASE 25 FAMILY MEMBER"/>
    <property type="match status" value="1"/>
</dbReference>
<dbReference type="PANTHER" id="PTHR10730:SF45">
    <property type="entry name" value="PROCOLLAGEN-LYSINE,2-OXOGLUTARATE 5-DIOXYGENASE"/>
    <property type="match status" value="1"/>
</dbReference>
<evidence type="ECO:0000256" key="4">
    <source>
        <dbReference type="ARBA" id="ARBA00022723"/>
    </source>
</evidence>
<dbReference type="Proteomes" id="UP001159428">
    <property type="component" value="Unassembled WGS sequence"/>
</dbReference>
<keyword evidence="8" id="KW-0223">Dioxygenase</keyword>
<dbReference type="AlphaFoldDB" id="A0AAU9VSQ7"/>
<dbReference type="GO" id="GO:0005783">
    <property type="term" value="C:endoplasmic reticulum"/>
    <property type="evidence" value="ECO:0007669"/>
    <property type="project" value="UniProtKB-SubCell"/>
</dbReference>
<comment type="caution">
    <text evidence="15">The sequence shown here is derived from an EMBL/GenBank/DDBJ whole genome shotgun (WGS) entry which is preliminary data.</text>
</comment>
<keyword evidence="7" id="KW-0847">Vitamin C</keyword>
<accession>A0AAU9VSQ7</accession>
<dbReference type="InterPro" id="IPR057589">
    <property type="entry name" value="GT_PLOD"/>
</dbReference>
<name>A0AAU9VSQ7_9CNID</name>
<dbReference type="Gene3D" id="3.90.550.10">
    <property type="entry name" value="Spore Coat Polysaccharide Biosynthesis Protein SpsA, Chain A"/>
    <property type="match status" value="1"/>
</dbReference>
<dbReference type="Pfam" id="PF25342">
    <property type="entry name" value="GT_PLOD"/>
    <property type="match status" value="1"/>
</dbReference>
<dbReference type="SMART" id="SM00702">
    <property type="entry name" value="P4Hc"/>
    <property type="match status" value="1"/>
</dbReference>
<proteinExistence type="predicted"/>
<evidence type="ECO:0000256" key="3">
    <source>
        <dbReference type="ARBA" id="ARBA00012264"/>
    </source>
</evidence>
<comment type="catalytic activity">
    <reaction evidence="12">
        <text>L-lysyl-[collagen] + 2-oxoglutarate + O2 = (5R)-5-hydroxy-L-lysyl-[collagen] + succinate + CO2</text>
        <dbReference type="Rhea" id="RHEA:16569"/>
        <dbReference type="Rhea" id="RHEA-COMP:12751"/>
        <dbReference type="Rhea" id="RHEA-COMP:12752"/>
        <dbReference type="ChEBI" id="CHEBI:15379"/>
        <dbReference type="ChEBI" id="CHEBI:16526"/>
        <dbReference type="ChEBI" id="CHEBI:16810"/>
        <dbReference type="ChEBI" id="CHEBI:29969"/>
        <dbReference type="ChEBI" id="CHEBI:30031"/>
        <dbReference type="ChEBI" id="CHEBI:133442"/>
        <dbReference type="EC" id="1.14.11.4"/>
    </reaction>
</comment>
<comment type="cofactor">
    <cofactor evidence="1">
        <name>L-ascorbate</name>
        <dbReference type="ChEBI" id="CHEBI:38290"/>
    </cofactor>
</comment>
<keyword evidence="11" id="KW-0325">Glycoprotein</keyword>
<dbReference type="InterPro" id="IPR050757">
    <property type="entry name" value="Collagen_mod_GT25"/>
</dbReference>
<feature type="chain" id="PRO_5043706712" description="procollagen-lysine 5-dioxygenase" evidence="13">
    <location>
        <begin position="25"/>
        <end position="772"/>
    </location>
</feature>
<reference evidence="15 16" key="1">
    <citation type="submission" date="2022-05" db="EMBL/GenBank/DDBJ databases">
        <authorList>
            <consortium name="Genoscope - CEA"/>
            <person name="William W."/>
        </authorList>
    </citation>
    <scope>NUCLEOTIDE SEQUENCE [LARGE SCALE GENOMIC DNA]</scope>
</reference>
<evidence type="ECO:0000256" key="7">
    <source>
        <dbReference type="ARBA" id="ARBA00022896"/>
    </source>
</evidence>
<dbReference type="InterPro" id="IPR029044">
    <property type="entry name" value="Nucleotide-diphossugar_trans"/>
</dbReference>
<dbReference type="InterPro" id="IPR006620">
    <property type="entry name" value="Pro_4_hyd_alph"/>
</dbReference>
<keyword evidence="4" id="KW-0479">Metal-binding</keyword>